<reference evidence="1 2" key="1">
    <citation type="submission" date="2020-04" db="EMBL/GenBank/DDBJ databases">
        <title>Azohydromonas sp. isolated from soil.</title>
        <authorList>
            <person name="Dahal R.H."/>
        </authorList>
    </citation>
    <scope>NUCLEOTIDE SEQUENCE [LARGE SCALE GENOMIC DNA]</scope>
    <source>
        <strain evidence="1 2">G-1-1-14</strain>
    </source>
</reference>
<accession>A0A848F507</accession>
<dbReference type="PIRSF" id="PIRSF016481">
    <property type="entry name" value="Pilus_assembly_PilP"/>
    <property type="match status" value="1"/>
</dbReference>
<dbReference type="AlphaFoldDB" id="A0A848F507"/>
<protein>
    <submittedName>
        <fullName evidence="1">Pilus assembly protein PilP</fullName>
    </submittedName>
</protein>
<comment type="caution">
    <text evidence="1">The sequence shown here is derived from an EMBL/GenBank/DDBJ whole genome shotgun (WGS) entry which is preliminary data.</text>
</comment>
<proteinExistence type="predicted"/>
<organism evidence="1 2">
    <name type="scientific">Azohydromonas caseinilytica</name>
    <dbReference type="NCBI Taxonomy" id="2728836"/>
    <lineage>
        <taxon>Bacteria</taxon>
        <taxon>Pseudomonadati</taxon>
        <taxon>Pseudomonadota</taxon>
        <taxon>Betaproteobacteria</taxon>
        <taxon>Burkholderiales</taxon>
        <taxon>Sphaerotilaceae</taxon>
        <taxon>Azohydromonas</taxon>
    </lineage>
</organism>
<dbReference type="RefSeq" id="WP_169158382.1">
    <property type="nucleotide sequence ID" value="NZ_JABBFW010000001.1"/>
</dbReference>
<dbReference type="EMBL" id="JABBFW010000001">
    <property type="protein sequence ID" value="NML13453.1"/>
    <property type="molecule type" value="Genomic_DNA"/>
</dbReference>
<dbReference type="Gene3D" id="2.30.30.830">
    <property type="match status" value="1"/>
</dbReference>
<sequence>MIRRARIAVLAAGVAGLAGCGAEPRDLRDWIAEQQQAAPLPAVPPLAPPPVFEPLRYQGDSAPDPFDPGRLTATAAPSDALAAELQRPREPLEAFTLESLRMVGSLARDGHLHALVQAPDALYRVQLGDHVGPHAGRVVRIAESALTLRELVRDAAGAWSERIATLELQETAR</sequence>
<gene>
    <name evidence="1" type="ORF">HHL10_00480</name>
</gene>
<dbReference type="Pfam" id="PF04351">
    <property type="entry name" value="PilP"/>
    <property type="match status" value="1"/>
</dbReference>
<evidence type="ECO:0000313" key="2">
    <source>
        <dbReference type="Proteomes" id="UP000574067"/>
    </source>
</evidence>
<dbReference type="Proteomes" id="UP000574067">
    <property type="component" value="Unassembled WGS sequence"/>
</dbReference>
<keyword evidence="2" id="KW-1185">Reference proteome</keyword>
<dbReference type="PROSITE" id="PS51257">
    <property type="entry name" value="PROKAR_LIPOPROTEIN"/>
    <property type="match status" value="1"/>
</dbReference>
<dbReference type="InterPro" id="IPR007446">
    <property type="entry name" value="PilP"/>
</dbReference>
<evidence type="ECO:0000313" key="1">
    <source>
        <dbReference type="EMBL" id="NML13453.1"/>
    </source>
</evidence>
<name>A0A848F507_9BURK</name>